<evidence type="ECO:0008006" key="4">
    <source>
        <dbReference type="Google" id="ProtNLM"/>
    </source>
</evidence>
<protein>
    <recommendedName>
        <fullName evidence="4">Lipoprotein</fullName>
    </recommendedName>
</protein>
<dbReference type="Proteomes" id="UP000288983">
    <property type="component" value="Unassembled WGS sequence"/>
</dbReference>
<evidence type="ECO:0000313" key="2">
    <source>
        <dbReference type="EMBL" id="RWU21670.1"/>
    </source>
</evidence>
<comment type="caution">
    <text evidence="2">The sequence shown here is derived from an EMBL/GenBank/DDBJ whole genome shotgun (WGS) entry which is preliminary data.</text>
</comment>
<proteinExistence type="predicted"/>
<sequence>MQLQRLFIILALAVLAGCASGPTPQDIERADYGKPIAQEQAEERIRQYFNGTLKDPSSAQYQFSKVEKGYIIGSAVEGKPLFAGYIVSTNVNAKNSYGGYTGNQGYQFLFQNGALVKGLKLSPSGVHMPLF</sequence>
<reference evidence="2 3" key="1">
    <citation type="submission" date="2018-06" db="EMBL/GenBank/DDBJ databases">
        <title>Bacteria isolated from soil of Wuhan.</title>
        <authorList>
            <person name="Wei X."/>
            <person name="Chunhua H."/>
        </authorList>
    </citation>
    <scope>NUCLEOTIDE SEQUENCE [LARGE SCALE GENOMIC DNA]</scope>
    <source>
        <strain evidence="3">xwS2</strain>
    </source>
</reference>
<dbReference type="AlphaFoldDB" id="A0A443ZRE4"/>
<dbReference type="OrthoDB" id="9157170at2"/>
<evidence type="ECO:0000256" key="1">
    <source>
        <dbReference type="SAM" id="SignalP"/>
    </source>
</evidence>
<accession>A0A443ZRE4</accession>
<organism evidence="2 3">
    <name type="scientific">Pseudomonas alkylphenolica</name>
    <dbReference type="NCBI Taxonomy" id="237609"/>
    <lineage>
        <taxon>Bacteria</taxon>
        <taxon>Pseudomonadati</taxon>
        <taxon>Pseudomonadota</taxon>
        <taxon>Gammaproteobacteria</taxon>
        <taxon>Pseudomonadales</taxon>
        <taxon>Pseudomonadaceae</taxon>
        <taxon>Pseudomonas</taxon>
    </lineage>
</organism>
<name>A0A443ZRE4_9PSED</name>
<feature type="signal peptide" evidence="1">
    <location>
        <begin position="1"/>
        <end position="21"/>
    </location>
</feature>
<gene>
    <name evidence="2" type="ORF">DM813_19045</name>
</gene>
<dbReference type="PROSITE" id="PS51257">
    <property type="entry name" value="PROKAR_LIPOPROTEIN"/>
    <property type="match status" value="1"/>
</dbReference>
<feature type="chain" id="PRO_5019338919" description="Lipoprotein" evidence="1">
    <location>
        <begin position="22"/>
        <end position="131"/>
    </location>
</feature>
<dbReference type="EMBL" id="QJRG01000047">
    <property type="protein sequence ID" value="RWU21670.1"/>
    <property type="molecule type" value="Genomic_DNA"/>
</dbReference>
<evidence type="ECO:0000313" key="3">
    <source>
        <dbReference type="Proteomes" id="UP000288983"/>
    </source>
</evidence>
<keyword evidence="1" id="KW-0732">Signal</keyword>